<protein>
    <submittedName>
        <fullName evidence="1">Uncharacterized protein</fullName>
    </submittedName>
</protein>
<keyword evidence="2" id="KW-1185">Reference proteome</keyword>
<evidence type="ECO:0000313" key="1">
    <source>
        <dbReference type="EnsemblPlants" id="PAC:32923756.CDS.1"/>
    </source>
</evidence>
<dbReference type="EnsemblPlants" id="Pp3c7_16830V3.3">
    <property type="protein sequence ID" value="PAC:32923756.CDS.1"/>
    <property type="gene ID" value="Pp3c7_16830"/>
</dbReference>
<dbReference type="AlphaFoldDB" id="A0A7I3Z6D2"/>
<proteinExistence type="predicted"/>
<evidence type="ECO:0000313" key="2">
    <source>
        <dbReference type="Proteomes" id="UP000006727"/>
    </source>
</evidence>
<accession>A0A7I3Z6D2</accession>
<organism evidence="1 2">
    <name type="scientific">Physcomitrium patens</name>
    <name type="common">Spreading-leaved earth moss</name>
    <name type="synonym">Physcomitrella patens</name>
    <dbReference type="NCBI Taxonomy" id="3218"/>
    <lineage>
        <taxon>Eukaryota</taxon>
        <taxon>Viridiplantae</taxon>
        <taxon>Streptophyta</taxon>
        <taxon>Embryophyta</taxon>
        <taxon>Bryophyta</taxon>
        <taxon>Bryophytina</taxon>
        <taxon>Bryopsida</taxon>
        <taxon>Funariidae</taxon>
        <taxon>Funariales</taxon>
        <taxon>Funariaceae</taxon>
        <taxon>Physcomitrium</taxon>
    </lineage>
</organism>
<reference evidence="1 2" key="2">
    <citation type="journal article" date="2018" name="Plant J.">
        <title>The Physcomitrella patens chromosome-scale assembly reveals moss genome structure and evolution.</title>
        <authorList>
            <person name="Lang D."/>
            <person name="Ullrich K.K."/>
            <person name="Murat F."/>
            <person name="Fuchs J."/>
            <person name="Jenkins J."/>
            <person name="Haas F.B."/>
            <person name="Piednoel M."/>
            <person name="Gundlach H."/>
            <person name="Van Bel M."/>
            <person name="Meyberg R."/>
            <person name="Vives C."/>
            <person name="Morata J."/>
            <person name="Symeonidi A."/>
            <person name="Hiss M."/>
            <person name="Muchero W."/>
            <person name="Kamisugi Y."/>
            <person name="Saleh O."/>
            <person name="Blanc G."/>
            <person name="Decker E.L."/>
            <person name="van Gessel N."/>
            <person name="Grimwood J."/>
            <person name="Hayes R.D."/>
            <person name="Graham S.W."/>
            <person name="Gunter L.E."/>
            <person name="McDaniel S.F."/>
            <person name="Hoernstein S.N.W."/>
            <person name="Larsson A."/>
            <person name="Li F.W."/>
            <person name="Perroud P.F."/>
            <person name="Phillips J."/>
            <person name="Ranjan P."/>
            <person name="Rokshar D.S."/>
            <person name="Rothfels C.J."/>
            <person name="Schneider L."/>
            <person name="Shu S."/>
            <person name="Stevenson D.W."/>
            <person name="Thummler F."/>
            <person name="Tillich M."/>
            <person name="Villarreal Aguilar J.C."/>
            <person name="Widiez T."/>
            <person name="Wong G.K."/>
            <person name="Wymore A."/>
            <person name="Zhang Y."/>
            <person name="Zimmer A.D."/>
            <person name="Quatrano R.S."/>
            <person name="Mayer K.F.X."/>
            <person name="Goodstein D."/>
            <person name="Casacuberta J.M."/>
            <person name="Vandepoele K."/>
            <person name="Reski R."/>
            <person name="Cuming A.C."/>
            <person name="Tuskan G.A."/>
            <person name="Maumus F."/>
            <person name="Salse J."/>
            <person name="Schmutz J."/>
            <person name="Rensing S.A."/>
        </authorList>
    </citation>
    <scope>NUCLEOTIDE SEQUENCE [LARGE SCALE GENOMIC DNA]</scope>
    <source>
        <strain evidence="1 2">cv. Gransden 2004</strain>
    </source>
</reference>
<reference evidence="1 2" key="1">
    <citation type="journal article" date="2008" name="Science">
        <title>The Physcomitrella genome reveals evolutionary insights into the conquest of land by plants.</title>
        <authorList>
            <person name="Rensing S."/>
            <person name="Lang D."/>
            <person name="Zimmer A."/>
            <person name="Terry A."/>
            <person name="Salamov A."/>
            <person name="Shapiro H."/>
            <person name="Nishiyama T."/>
            <person name="Perroud P.-F."/>
            <person name="Lindquist E."/>
            <person name="Kamisugi Y."/>
            <person name="Tanahashi T."/>
            <person name="Sakakibara K."/>
            <person name="Fujita T."/>
            <person name="Oishi K."/>
            <person name="Shin-I T."/>
            <person name="Kuroki Y."/>
            <person name="Toyoda A."/>
            <person name="Suzuki Y."/>
            <person name="Hashimoto A."/>
            <person name="Yamaguchi K."/>
            <person name="Sugano A."/>
            <person name="Kohara Y."/>
            <person name="Fujiyama A."/>
            <person name="Anterola A."/>
            <person name="Aoki S."/>
            <person name="Ashton N."/>
            <person name="Barbazuk W.B."/>
            <person name="Barker E."/>
            <person name="Bennetzen J."/>
            <person name="Bezanilla M."/>
            <person name="Blankenship R."/>
            <person name="Cho S.H."/>
            <person name="Dutcher S."/>
            <person name="Estelle M."/>
            <person name="Fawcett J.A."/>
            <person name="Gundlach H."/>
            <person name="Hanada K."/>
            <person name="Heyl A."/>
            <person name="Hicks K.A."/>
            <person name="Hugh J."/>
            <person name="Lohr M."/>
            <person name="Mayer K."/>
            <person name="Melkozernov A."/>
            <person name="Murata T."/>
            <person name="Nelson D."/>
            <person name="Pils B."/>
            <person name="Prigge M."/>
            <person name="Reiss B."/>
            <person name="Renner T."/>
            <person name="Rombauts S."/>
            <person name="Rushton P."/>
            <person name="Sanderfoot A."/>
            <person name="Schween G."/>
            <person name="Shiu S.-H."/>
            <person name="Stueber K."/>
            <person name="Theodoulou F.L."/>
            <person name="Tu H."/>
            <person name="Van de Peer Y."/>
            <person name="Verrier P.J."/>
            <person name="Waters E."/>
            <person name="Wood A."/>
            <person name="Yang L."/>
            <person name="Cove D."/>
            <person name="Cuming A."/>
            <person name="Hasebe M."/>
            <person name="Lucas S."/>
            <person name="Mishler D.B."/>
            <person name="Reski R."/>
            <person name="Grigoriev I."/>
            <person name="Quatrano R.S."/>
            <person name="Boore J.L."/>
        </authorList>
    </citation>
    <scope>NUCLEOTIDE SEQUENCE [LARGE SCALE GENOMIC DNA]</scope>
    <source>
        <strain evidence="1 2">cv. Gransden 2004</strain>
    </source>
</reference>
<dbReference type="Proteomes" id="UP000006727">
    <property type="component" value="Chromosome 7"/>
</dbReference>
<dbReference type="Gramene" id="Pp3c7_16830V3.3">
    <property type="protein sequence ID" value="PAC:32923756.CDS.1"/>
    <property type="gene ID" value="Pp3c7_16830"/>
</dbReference>
<reference evidence="1" key="3">
    <citation type="submission" date="2020-12" db="UniProtKB">
        <authorList>
            <consortium name="EnsemblPlants"/>
        </authorList>
    </citation>
    <scope>IDENTIFICATION</scope>
</reference>
<sequence length="102" mass="11681">MYTLTLGFSHLVKFNMRRLFFFIDCLLSPRCEYSTVPHAIFYQAIGATNSWISGLHFPSVGIICCCNRPIWIRKISSIPLQTTFHRVHSCLDSDYHPSADPA</sequence>
<name>A0A7I3Z6D2_PHYPA</name>
<dbReference type="InParanoid" id="A0A7I3Z6D2"/>
<dbReference type="EMBL" id="ABEU02000007">
    <property type="status" value="NOT_ANNOTATED_CDS"/>
    <property type="molecule type" value="Genomic_DNA"/>
</dbReference>